<dbReference type="PANTHER" id="PTHR48020:SF4">
    <property type="entry name" value="SYMPORT, PUTATIVE (AFU_ORTHOLOGUE AFUA_3G11790)-RELATED"/>
    <property type="match status" value="1"/>
</dbReference>
<dbReference type="PANTHER" id="PTHR48020">
    <property type="entry name" value="PROTON MYO-INOSITOL COTRANSPORTER"/>
    <property type="match status" value="1"/>
</dbReference>
<feature type="transmembrane region" description="Helical" evidence="2">
    <location>
        <begin position="198"/>
        <end position="225"/>
    </location>
</feature>
<dbReference type="InterPro" id="IPR050814">
    <property type="entry name" value="Myo-inositol_Transporter"/>
</dbReference>
<proteinExistence type="predicted"/>
<accession>A0A225ACI8</accession>
<keyword evidence="4" id="KW-1185">Reference proteome</keyword>
<feature type="transmembrane region" description="Helical" evidence="2">
    <location>
        <begin position="237"/>
        <end position="256"/>
    </location>
</feature>
<dbReference type="STRING" id="1441469.A0A225ACI8"/>
<sequence>MSVKHQRAFPCIVAVICRIRFIPRIMRESHFSQRLAMATRFGFHSGCSSYVSRVDLLGFYRSPHWLVKQNDYPRAWKASKGLRETPLQAARDFYQLHCQLQVETILLGKGDIVHEIENWTHNVNGRLFQQEARRTNFFQRFWQLFTIQRNRRACLAACVVMGAQFSPLAYFTIDSFSLEIDPTRPRNSARVGTFELFLILYTAIGGNVSELTVNFLLAGVLAMTVPQLQNSLGQTRLLGLFAALDAFAALLVWLFVPGTRTTVSLEEFNYIFGVPTRVHIRYQFQKVLPWAVKSWIPWFFSQYLPWVARWYLCCGAGMGEKEAVRDQLAPLEALYQWNSLPVVRTVHTPETWSCAFVIMTSLPAEILQLICGYTDDICGASLRSLALVNHAFYYAALPHIYGRVAIRFFDYTTLEHAVTEITETPRGKHYRAYTKRLDVLTLPETWGQIAFADTGLDPSHTPTSSFPIKQTWT</sequence>
<keyword evidence="2" id="KW-0812">Transmembrane</keyword>
<dbReference type="GO" id="GO:0022857">
    <property type="term" value="F:transmembrane transporter activity"/>
    <property type="evidence" value="ECO:0007669"/>
    <property type="project" value="TreeGrafter"/>
</dbReference>
<dbReference type="GO" id="GO:0016020">
    <property type="term" value="C:membrane"/>
    <property type="evidence" value="ECO:0007669"/>
    <property type="project" value="TreeGrafter"/>
</dbReference>
<dbReference type="Proteomes" id="UP000214365">
    <property type="component" value="Unassembled WGS sequence"/>
</dbReference>
<dbReference type="AlphaFoldDB" id="A0A225ACI8"/>
<feature type="transmembrane region" description="Helical" evidence="2">
    <location>
        <begin position="153"/>
        <end position="173"/>
    </location>
</feature>
<dbReference type="InterPro" id="IPR036259">
    <property type="entry name" value="MFS_trans_sf"/>
</dbReference>
<keyword evidence="2" id="KW-1133">Transmembrane helix</keyword>
<gene>
    <name evidence="3" type="ORF">UA08_08100</name>
</gene>
<protein>
    <submittedName>
        <fullName evidence="3">Uncharacterized protein</fullName>
    </submittedName>
</protein>
<dbReference type="Gene3D" id="1.20.1250.20">
    <property type="entry name" value="MFS general substrate transporter like domains"/>
    <property type="match status" value="1"/>
</dbReference>
<organism evidence="3 4">
    <name type="scientific">Talaromyces atroroseus</name>
    <dbReference type="NCBI Taxonomy" id="1441469"/>
    <lineage>
        <taxon>Eukaryota</taxon>
        <taxon>Fungi</taxon>
        <taxon>Dikarya</taxon>
        <taxon>Ascomycota</taxon>
        <taxon>Pezizomycotina</taxon>
        <taxon>Eurotiomycetes</taxon>
        <taxon>Eurotiomycetidae</taxon>
        <taxon>Eurotiales</taxon>
        <taxon>Trichocomaceae</taxon>
        <taxon>Talaromyces</taxon>
        <taxon>Talaromyces sect. Trachyspermi</taxon>
    </lineage>
</organism>
<evidence type="ECO:0000313" key="4">
    <source>
        <dbReference type="Proteomes" id="UP000214365"/>
    </source>
</evidence>
<dbReference type="GeneID" id="31007856"/>
<evidence type="ECO:0000313" key="3">
    <source>
        <dbReference type="EMBL" id="OKL56593.1"/>
    </source>
</evidence>
<keyword evidence="1" id="KW-0813">Transport</keyword>
<dbReference type="EMBL" id="LFMY01000014">
    <property type="protein sequence ID" value="OKL56593.1"/>
    <property type="molecule type" value="Genomic_DNA"/>
</dbReference>
<name>A0A225ACI8_TALAT</name>
<evidence type="ECO:0000256" key="1">
    <source>
        <dbReference type="ARBA" id="ARBA00022448"/>
    </source>
</evidence>
<reference evidence="3 4" key="1">
    <citation type="submission" date="2015-06" db="EMBL/GenBank/DDBJ databases">
        <title>Talaromyces atroroseus IBT 11181 draft genome.</title>
        <authorList>
            <person name="Rasmussen K.B."/>
            <person name="Rasmussen S."/>
            <person name="Petersen B."/>
            <person name="Sicheritz-Ponten T."/>
            <person name="Mortensen U.H."/>
            <person name="Thrane U."/>
        </authorList>
    </citation>
    <scope>NUCLEOTIDE SEQUENCE [LARGE SCALE GENOMIC DNA]</scope>
    <source>
        <strain evidence="3 4">IBT 11181</strain>
    </source>
</reference>
<evidence type="ECO:0000256" key="2">
    <source>
        <dbReference type="SAM" id="Phobius"/>
    </source>
</evidence>
<comment type="caution">
    <text evidence="3">The sequence shown here is derived from an EMBL/GenBank/DDBJ whole genome shotgun (WGS) entry which is preliminary data.</text>
</comment>
<dbReference type="OrthoDB" id="6339427at2759"/>
<dbReference type="RefSeq" id="XP_020116714.1">
    <property type="nucleotide sequence ID" value="XM_020263305.1"/>
</dbReference>
<keyword evidence="2" id="KW-0472">Membrane</keyword>